<feature type="domain" description="HTH rpiR-type" evidence="4">
    <location>
        <begin position="5"/>
        <end position="81"/>
    </location>
</feature>
<feature type="domain" description="SIS" evidence="5">
    <location>
        <begin position="125"/>
        <end position="263"/>
    </location>
</feature>
<dbReference type="InterPro" id="IPR035472">
    <property type="entry name" value="RpiR-like_SIS"/>
</dbReference>
<dbReference type="GO" id="GO:0003700">
    <property type="term" value="F:DNA-binding transcription factor activity"/>
    <property type="evidence" value="ECO:0007669"/>
    <property type="project" value="InterPro"/>
</dbReference>
<dbReference type="EMBL" id="SSXP01000012">
    <property type="protein sequence ID" value="TII06624.1"/>
    <property type="molecule type" value="Genomic_DNA"/>
</dbReference>
<protein>
    <submittedName>
        <fullName evidence="6">MurR/RpiR family transcriptional regulator</fullName>
    </submittedName>
</protein>
<dbReference type="InterPro" id="IPR046348">
    <property type="entry name" value="SIS_dom_sf"/>
</dbReference>
<name>A0A4T2H5D3_STRSU</name>
<dbReference type="PROSITE" id="PS51071">
    <property type="entry name" value="HTH_RPIR"/>
    <property type="match status" value="1"/>
</dbReference>
<comment type="caution">
    <text evidence="6">The sequence shown here is derived from an EMBL/GenBank/DDBJ whole genome shotgun (WGS) entry which is preliminary data.</text>
</comment>
<dbReference type="Proteomes" id="UP000305768">
    <property type="component" value="Unassembled WGS sequence"/>
</dbReference>
<gene>
    <name evidence="6" type="ORF">FAJ34_08890</name>
</gene>
<dbReference type="GO" id="GO:0097367">
    <property type="term" value="F:carbohydrate derivative binding"/>
    <property type="evidence" value="ECO:0007669"/>
    <property type="project" value="InterPro"/>
</dbReference>
<keyword evidence="2" id="KW-0238">DNA-binding</keyword>
<keyword evidence="1" id="KW-0805">Transcription regulation</keyword>
<evidence type="ECO:0000313" key="7">
    <source>
        <dbReference type="Proteomes" id="UP000305768"/>
    </source>
</evidence>
<evidence type="ECO:0000259" key="4">
    <source>
        <dbReference type="PROSITE" id="PS51071"/>
    </source>
</evidence>
<dbReference type="InterPro" id="IPR036388">
    <property type="entry name" value="WH-like_DNA-bd_sf"/>
</dbReference>
<evidence type="ECO:0000256" key="2">
    <source>
        <dbReference type="ARBA" id="ARBA00023125"/>
    </source>
</evidence>
<dbReference type="Pfam" id="PF01418">
    <property type="entry name" value="HTH_6"/>
    <property type="match status" value="1"/>
</dbReference>
<dbReference type="GO" id="GO:1901135">
    <property type="term" value="P:carbohydrate derivative metabolic process"/>
    <property type="evidence" value="ECO:0007669"/>
    <property type="project" value="InterPro"/>
</dbReference>
<dbReference type="InterPro" id="IPR000281">
    <property type="entry name" value="HTH_RpiR"/>
</dbReference>
<proteinExistence type="predicted"/>
<evidence type="ECO:0000256" key="1">
    <source>
        <dbReference type="ARBA" id="ARBA00023015"/>
    </source>
</evidence>
<accession>A0A4T2H5D3</accession>
<keyword evidence="3" id="KW-0804">Transcription</keyword>
<dbReference type="GO" id="GO:0003677">
    <property type="term" value="F:DNA binding"/>
    <property type="evidence" value="ECO:0007669"/>
    <property type="project" value="UniProtKB-KW"/>
</dbReference>
<organism evidence="6 7">
    <name type="scientific">Streptococcus suis</name>
    <dbReference type="NCBI Taxonomy" id="1307"/>
    <lineage>
        <taxon>Bacteria</taxon>
        <taxon>Bacillati</taxon>
        <taxon>Bacillota</taxon>
        <taxon>Bacilli</taxon>
        <taxon>Lactobacillales</taxon>
        <taxon>Streptococcaceae</taxon>
        <taxon>Streptococcus</taxon>
    </lineage>
</organism>
<dbReference type="InterPro" id="IPR001347">
    <property type="entry name" value="SIS_dom"/>
</dbReference>
<dbReference type="AlphaFoldDB" id="A0A4T2H5D3"/>
<dbReference type="Gene3D" id="1.10.10.10">
    <property type="entry name" value="Winged helix-like DNA-binding domain superfamily/Winged helix DNA-binding domain"/>
    <property type="match status" value="1"/>
</dbReference>
<dbReference type="Gene3D" id="3.40.50.10490">
    <property type="entry name" value="Glucose-6-phosphate isomerase like protein, domain 1"/>
    <property type="match status" value="1"/>
</dbReference>
<dbReference type="Pfam" id="PF01380">
    <property type="entry name" value="SIS"/>
    <property type="match status" value="1"/>
</dbReference>
<evidence type="ECO:0000313" key="6">
    <source>
        <dbReference type="EMBL" id="TII06624.1"/>
    </source>
</evidence>
<dbReference type="PROSITE" id="PS51464">
    <property type="entry name" value="SIS"/>
    <property type="match status" value="1"/>
</dbReference>
<dbReference type="InterPro" id="IPR047640">
    <property type="entry name" value="RpiR-like"/>
</dbReference>
<reference evidence="6 7" key="1">
    <citation type="submission" date="2019-04" db="EMBL/GenBank/DDBJ databases">
        <title>Genome analysis of Streptococcus suis strain WUSS425.</title>
        <authorList>
            <person name="Chen H."/>
            <person name="Gao X."/>
            <person name="Wu Z."/>
        </authorList>
    </citation>
    <scope>NUCLEOTIDE SEQUENCE [LARGE SCALE GENOMIC DNA]</scope>
    <source>
        <strain evidence="6 7">WUSS425</strain>
    </source>
</reference>
<evidence type="ECO:0000259" key="5">
    <source>
        <dbReference type="PROSITE" id="PS51464"/>
    </source>
</evidence>
<evidence type="ECO:0000256" key="3">
    <source>
        <dbReference type="ARBA" id="ARBA00023163"/>
    </source>
</evidence>
<dbReference type="SUPFAM" id="SSF46689">
    <property type="entry name" value="Homeodomain-like"/>
    <property type="match status" value="1"/>
</dbReference>
<dbReference type="CDD" id="cd05013">
    <property type="entry name" value="SIS_RpiR"/>
    <property type="match status" value="1"/>
</dbReference>
<dbReference type="PANTHER" id="PTHR30514">
    <property type="entry name" value="GLUCOKINASE"/>
    <property type="match status" value="1"/>
</dbReference>
<dbReference type="SUPFAM" id="SSF53697">
    <property type="entry name" value="SIS domain"/>
    <property type="match status" value="1"/>
</dbReference>
<dbReference type="PANTHER" id="PTHR30514:SF21">
    <property type="entry name" value="RPIR-FAMILY TRANSCRIPTIONAL REGULATOR"/>
    <property type="match status" value="1"/>
</dbReference>
<sequence length="284" mass="32751">MKQSESILEIIESSYPLFSKSEKDIAKYFINHKDISEDLSAESVSKILFSSKSALTRFAQKCGYKGYREFIFEYQFNLKYLKDNFESLKDNFESLKEMTAKILFEYNELMEKTKEIVNDEQLERIAQMIDSSKRVYFYGLGSSGLVAKEAKIRFMRLGVPCESITEAELINWTNCTLDKDCLIFGLSISGQTKTVINALEVATNKGAKTILLSSERNKKYGFTEQVLIATEKHLNYGNRISPQFPLILFVDIIYSKFKSYDSYRKESIYKESLEAIDFPVPSML</sequence>
<dbReference type="RefSeq" id="WP_136628750.1">
    <property type="nucleotide sequence ID" value="NZ_SSXP01000012.1"/>
</dbReference>
<dbReference type="InterPro" id="IPR009057">
    <property type="entry name" value="Homeodomain-like_sf"/>
</dbReference>